<sequence length="813" mass="87545">MRGSQASSLLLWGSGLVILLIGLALGAAGTWLILLGGSWYYAITGLAFAATGALLMLRSPLALWLYALVVLGSVLWAWREIGLDWWQLAPRGDVIFIIGLYLLMPWITRPLRRREAQPALSWTGAALPLLAALALGGAYGVAAMFGGPHGRAGTLPRAGAAPAADDAGVPGGDWHAYGRTDHGNRYSPLAEITPENVADLQVAWTYRTGDMPQPGDPNETTFELTPLKVGDKVFICTPHDYAIALDAETGRELWRHDPQIKVSKELQHLTCRGVSYHAAAPEQAAAAGDCSARIFLPTADARLIALNAETGQPCPGFGENGHVDLWRGMPDLQPGFYYSTSPPVVAHDLVIIAGNVSDNVSTTEPSGVIRAYDVFTGRLVWNMDPGEPDSTEPIGPGETYTHNSPNSWSISSADEELGMIYLPMGNATPDQWGGHRTPNMERFSSAILALDIDTGQVRWVYQTVHHDLWDMDIGGQPNLVDLDVRGRTVPALVASTKRGDLFVLDRRTGEPIFPAPERPVPQGAAEGDHTAPTQPFSSVTFAPPRPLEGRDMWGATMFDQLYCRIRFHRLRYEGIFTPPSVRGSLVYPGNFGVFDWGGIAVDPARQVAFAAPSYFAFYSRLIPRGRQQQENRPADIQSPAGGSDMQGGADELGVNPNYGAPFAVDMGPLVSPLGLPCQAPPWGYVAGVDLRTGEIAYMHKNGTVRDQSPVPLPFKMGVPALGGPIITAGGVAFLTGTIDYYVRAYDVTTGRQLWQDRLPAGGQATPMTYRAPSGRQILLVPAGGHGSLGTKQGDYLIAYALPRGGQSSRTSRR</sequence>
<feature type="transmembrane region" description="Helical" evidence="5">
    <location>
        <begin position="85"/>
        <end position="107"/>
    </location>
</feature>
<dbReference type="EMBL" id="SNVJ01000003">
    <property type="protein sequence ID" value="MXP62561.1"/>
    <property type="molecule type" value="Genomic_DNA"/>
</dbReference>
<accession>A0A845B5T5</accession>
<dbReference type="SUPFAM" id="SSF50998">
    <property type="entry name" value="Quinoprotein alcohol dehydrogenase-like"/>
    <property type="match status" value="1"/>
</dbReference>
<dbReference type="GO" id="GO:0008876">
    <property type="term" value="F:quinoprotein glucose dehydrogenase activity"/>
    <property type="evidence" value="ECO:0007669"/>
    <property type="project" value="TreeGrafter"/>
</dbReference>
<evidence type="ECO:0000256" key="3">
    <source>
        <dbReference type="ARBA" id="ARBA00023002"/>
    </source>
</evidence>
<keyword evidence="5" id="KW-0812">Transmembrane</keyword>
<dbReference type="PANTHER" id="PTHR32303:SF4">
    <property type="entry name" value="QUINOPROTEIN GLUCOSE DEHYDROGENASE"/>
    <property type="match status" value="1"/>
</dbReference>
<dbReference type="OrthoDB" id="9794322at2"/>
<feature type="transmembrane region" description="Helical" evidence="5">
    <location>
        <begin position="119"/>
        <end position="145"/>
    </location>
</feature>
<protein>
    <submittedName>
        <fullName evidence="7">Glucose/quinate/shikimate family membrane-bound PQQ-dependent dehydrogenase</fullName>
    </submittedName>
</protein>
<feature type="transmembrane region" description="Helical" evidence="5">
    <location>
        <begin position="9"/>
        <end position="33"/>
    </location>
</feature>
<name>A0A845B5T5_9PROT</name>
<dbReference type="Gene3D" id="2.140.10.10">
    <property type="entry name" value="Quinoprotein alcohol dehydrogenase-like superfamily"/>
    <property type="match status" value="2"/>
</dbReference>
<feature type="transmembrane region" description="Helical" evidence="5">
    <location>
        <begin position="39"/>
        <end position="56"/>
    </location>
</feature>
<evidence type="ECO:0000256" key="5">
    <source>
        <dbReference type="SAM" id="Phobius"/>
    </source>
</evidence>
<evidence type="ECO:0000256" key="4">
    <source>
        <dbReference type="SAM" id="MobiDB-lite"/>
    </source>
</evidence>
<gene>
    <name evidence="7" type="ORF">E0493_04235</name>
</gene>
<dbReference type="Proteomes" id="UP000460715">
    <property type="component" value="Unassembled WGS sequence"/>
</dbReference>
<proteinExistence type="inferred from homology"/>
<evidence type="ECO:0000313" key="7">
    <source>
        <dbReference type="EMBL" id="MXP62561.1"/>
    </source>
</evidence>
<dbReference type="InterPro" id="IPR018391">
    <property type="entry name" value="PQQ_b-propeller_rpt"/>
</dbReference>
<keyword evidence="5" id="KW-1133">Transmembrane helix</keyword>
<comment type="cofactor">
    <cofactor evidence="1">
        <name>pyrroloquinoline quinone</name>
        <dbReference type="ChEBI" id="CHEBI:58442"/>
    </cofactor>
</comment>
<comment type="similarity">
    <text evidence="2">Belongs to the bacterial PQQ dehydrogenase family.</text>
</comment>
<feature type="region of interest" description="Disordered" evidence="4">
    <location>
        <begin position="512"/>
        <end position="541"/>
    </location>
</feature>
<evidence type="ECO:0000259" key="6">
    <source>
        <dbReference type="Pfam" id="PF01011"/>
    </source>
</evidence>
<keyword evidence="8" id="KW-1185">Reference proteome</keyword>
<dbReference type="CDD" id="cd10280">
    <property type="entry name" value="PQQ_mGDH"/>
    <property type="match status" value="1"/>
</dbReference>
<organism evidence="7 8">
    <name type="scientific">Teichococcus coralli</name>
    <dbReference type="NCBI Taxonomy" id="2545983"/>
    <lineage>
        <taxon>Bacteria</taxon>
        <taxon>Pseudomonadati</taxon>
        <taxon>Pseudomonadota</taxon>
        <taxon>Alphaproteobacteria</taxon>
        <taxon>Acetobacterales</taxon>
        <taxon>Roseomonadaceae</taxon>
        <taxon>Roseomonas</taxon>
    </lineage>
</organism>
<evidence type="ECO:0000256" key="2">
    <source>
        <dbReference type="ARBA" id="ARBA00008156"/>
    </source>
</evidence>
<feature type="domain" description="Pyrrolo-quinoline quinone repeat" evidence="6">
    <location>
        <begin position="174"/>
        <end position="776"/>
    </location>
</feature>
<dbReference type="SMART" id="SM00564">
    <property type="entry name" value="PQQ"/>
    <property type="match status" value="4"/>
</dbReference>
<comment type="caution">
    <text evidence="7">The sequence shown here is derived from an EMBL/GenBank/DDBJ whole genome shotgun (WGS) entry which is preliminary data.</text>
</comment>
<evidence type="ECO:0000313" key="8">
    <source>
        <dbReference type="Proteomes" id="UP000460715"/>
    </source>
</evidence>
<dbReference type="GO" id="GO:0016020">
    <property type="term" value="C:membrane"/>
    <property type="evidence" value="ECO:0007669"/>
    <property type="project" value="InterPro"/>
</dbReference>
<feature type="compositionally biased region" description="Polar residues" evidence="4">
    <location>
        <begin position="531"/>
        <end position="540"/>
    </location>
</feature>
<keyword evidence="5" id="KW-0472">Membrane</keyword>
<dbReference type="Pfam" id="PF01011">
    <property type="entry name" value="PQQ"/>
    <property type="match status" value="1"/>
</dbReference>
<dbReference type="InterPro" id="IPR002372">
    <property type="entry name" value="PQQ_rpt_dom"/>
</dbReference>
<dbReference type="GO" id="GO:0048038">
    <property type="term" value="F:quinone binding"/>
    <property type="evidence" value="ECO:0007669"/>
    <property type="project" value="InterPro"/>
</dbReference>
<dbReference type="InterPro" id="IPR017511">
    <property type="entry name" value="PQQ_mDH"/>
</dbReference>
<dbReference type="NCBIfam" id="TIGR03074">
    <property type="entry name" value="PQQ_membr_DH"/>
    <property type="match status" value="1"/>
</dbReference>
<feature type="transmembrane region" description="Helical" evidence="5">
    <location>
        <begin position="63"/>
        <end position="79"/>
    </location>
</feature>
<dbReference type="RefSeq" id="WP_160935690.1">
    <property type="nucleotide sequence ID" value="NZ_SNVJ01000003.1"/>
</dbReference>
<dbReference type="InterPro" id="IPR011047">
    <property type="entry name" value="Quinoprotein_ADH-like_sf"/>
</dbReference>
<feature type="region of interest" description="Disordered" evidence="4">
    <location>
        <begin position="626"/>
        <end position="650"/>
    </location>
</feature>
<keyword evidence="3" id="KW-0560">Oxidoreductase</keyword>
<dbReference type="AlphaFoldDB" id="A0A845B5T5"/>
<dbReference type="PANTHER" id="PTHR32303">
    <property type="entry name" value="QUINOPROTEIN ALCOHOL DEHYDROGENASE (CYTOCHROME C)"/>
    <property type="match status" value="1"/>
</dbReference>
<evidence type="ECO:0000256" key="1">
    <source>
        <dbReference type="ARBA" id="ARBA00001931"/>
    </source>
</evidence>
<reference evidence="7 8" key="1">
    <citation type="submission" date="2019-03" db="EMBL/GenBank/DDBJ databases">
        <title>Roseomonas sp. a novel Roseomonas species isolated from Sea whip Gorgonian.</title>
        <authorList>
            <person name="Li F."/>
            <person name="Pan X."/>
            <person name="Huang S."/>
            <person name="Li Z."/>
            <person name="Meng B."/>
        </authorList>
    </citation>
    <scope>NUCLEOTIDE SEQUENCE [LARGE SCALE GENOMIC DNA]</scope>
    <source>
        <strain evidence="7 8">M0104</strain>
    </source>
</reference>